<keyword evidence="11" id="KW-1185">Reference proteome</keyword>
<dbReference type="PATRIC" id="fig|1293439.3.peg.1435"/>
<comment type="subcellular location">
    <subcellularLocation>
        <location evidence="8">Cytoplasm</location>
    </subcellularLocation>
</comment>
<feature type="binding site" evidence="8">
    <location>
        <position position="29"/>
    </location>
    <ligand>
        <name>phosphoenolpyruvate</name>
        <dbReference type="ChEBI" id="CHEBI:58702"/>
    </ligand>
</feature>
<dbReference type="GO" id="GO:0005737">
    <property type="term" value="C:cytoplasm"/>
    <property type="evidence" value="ECO:0007669"/>
    <property type="project" value="UniProtKB-SubCell"/>
</dbReference>
<feature type="domain" description="Enolpyruvate transferase" evidence="9">
    <location>
        <begin position="15"/>
        <end position="436"/>
    </location>
</feature>
<feature type="binding site" evidence="8">
    <location>
        <position position="29"/>
    </location>
    <ligand>
        <name>3-phosphoshikimate</name>
        <dbReference type="ChEBI" id="CHEBI:145989"/>
    </ligand>
</feature>
<comment type="caution">
    <text evidence="10">The sequence shown here is derived from an EMBL/GenBank/DDBJ whole genome shotgun (WGS) entry which is preliminary data.</text>
</comment>
<name>A0A0F5QAV6_9HYPH</name>
<dbReference type="GO" id="GO:0008652">
    <property type="term" value="P:amino acid biosynthetic process"/>
    <property type="evidence" value="ECO:0007669"/>
    <property type="project" value="UniProtKB-KW"/>
</dbReference>
<keyword evidence="6 8" id="KW-0057">Aromatic amino acid biosynthesis</keyword>
<dbReference type="PANTHER" id="PTHR21090:SF5">
    <property type="entry name" value="PENTAFUNCTIONAL AROM POLYPEPTIDE"/>
    <property type="match status" value="1"/>
</dbReference>
<feature type="binding site" evidence="8">
    <location>
        <position position="129"/>
    </location>
    <ligand>
        <name>phosphoenolpyruvate</name>
        <dbReference type="ChEBI" id="CHEBI:58702"/>
    </ligand>
</feature>
<comment type="pathway">
    <text evidence="1 8">Metabolic intermediate biosynthesis; chorismate biosynthesis; chorismate from D-erythrose 4-phosphate and phosphoenolpyruvate: step 6/7.</text>
</comment>
<dbReference type="AlphaFoldDB" id="A0A0F5QAV6"/>
<protein>
    <recommendedName>
        <fullName evidence="8">3-phosphoshikimate 1-carboxyvinyltransferase</fullName>
        <ecNumber evidence="8">2.5.1.19</ecNumber>
    </recommendedName>
    <alternativeName>
        <fullName evidence="8">5-enolpyruvylshikimate-3-phosphate synthase</fullName>
        <shortName evidence="8">EPSP synthase</shortName>
        <shortName evidence="8">EPSPS</shortName>
    </alternativeName>
</protein>
<feature type="binding site" evidence="8">
    <location>
        <position position="34"/>
    </location>
    <ligand>
        <name>3-phosphoshikimate</name>
        <dbReference type="ChEBI" id="CHEBI:145989"/>
    </ligand>
</feature>
<sequence length="451" mass="46335">MTSPEHTAIPLTATAPSPLSGRFATPGDKAISHRALILAGLAVGQSTINGLLEADDVQATAAALRQLGVTIVKQGDAYIVSGLGVRGLGQPAGELDLGNSGTGVRLLMGLLAPYDFATSFTGDSTLTRRPMRPLLDALRAIGTKVTSAEGDRLPLTLEGPAMARPIHHISVTPSEQLKSALLLAGLHSPGTTTIVEKVPTRDHTEKLLAAFGAEIATSVDDAGTATITLAGMPDLRPQHVVVPGDPSSAGYGIVAALIVRKSDLLVENVLINPTRTGLIDTLLEMGGDIQFINQRETGGDIVADLRVRSSRMKGVTVSAEHAALMLDDIPTLAVAAAFAEGPTLIEGLAELREQECDRLAATLAGLKANGVDCALRGDALSITGTGKVTGGGMAQSFGDHRIAMSFLVLGLGAKKGASVDDSVPISASFPHFAATLAALGAQFDPAEKGQP</sequence>
<dbReference type="EMBL" id="LANJ01000016">
    <property type="protein sequence ID" value="KKC37861.1"/>
    <property type="molecule type" value="Genomic_DNA"/>
</dbReference>
<evidence type="ECO:0000313" key="11">
    <source>
        <dbReference type="Proteomes" id="UP000033411"/>
    </source>
</evidence>
<keyword evidence="5 8" id="KW-0808">Transferase</keyword>
<evidence type="ECO:0000256" key="1">
    <source>
        <dbReference type="ARBA" id="ARBA00004811"/>
    </source>
</evidence>
<feature type="binding site" evidence="8">
    <location>
        <position position="101"/>
    </location>
    <ligand>
        <name>phosphoenolpyruvate</name>
        <dbReference type="ChEBI" id="CHEBI:58702"/>
    </ligand>
</feature>
<feature type="active site" description="Proton acceptor" evidence="8">
    <location>
        <position position="327"/>
    </location>
</feature>
<evidence type="ECO:0000256" key="5">
    <source>
        <dbReference type="ARBA" id="ARBA00022679"/>
    </source>
</evidence>
<dbReference type="STRING" id="1293439.WH87_09290"/>
<dbReference type="GO" id="GO:0009423">
    <property type="term" value="P:chorismate biosynthetic process"/>
    <property type="evidence" value="ECO:0007669"/>
    <property type="project" value="UniProtKB-UniRule"/>
</dbReference>
<dbReference type="InterPro" id="IPR023193">
    <property type="entry name" value="EPSP_synthase_CS"/>
</dbReference>
<dbReference type="SUPFAM" id="SSF55205">
    <property type="entry name" value="EPT/RTPC-like"/>
    <property type="match status" value="1"/>
</dbReference>
<evidence type="ECO:0000313" key="10">
    <source>
        <dbReference type="EMBL" id="KKC37861.1"/>
    </source>
</evidence>
<feature type="binding site" evidence="8">
    <location>
        <position position="327"/>
    </location>
    <ligand>
        <name>3-phosphoshikimate</name>
        <dbReference type="ChEBI" id="CHEBI:145989"/>
    </ligand>
</feature>
<comment type="function">
    <text evidence="8">Catalyzes the transfer of the enolpyruvyl moiety of phosphoenolpyruvate (PEP) to the 5-hydroxyl of shikimate-3-phosphate (S3P) to produce enolpyruvyl shikimate-3-phosphate and inorganic phosphate.</text>
</comment>
<dbReference type="PIRSF" id="PIRSF000505">
    <property type="entry name" value="EPSPS"/>
    <property type="match status" value="1"/>
</dbReference>
<feature type="binding site" evidence="8">
    <location>
        <position position="174"/>
    </location>
    <ligand>
        <name>3-phosphoshikimate</name>
        <dbReference type="ChEBI" id="CHEBI:145989"/>
    </ligand>
</feature>
<dbReference type="HAMAP" id="MF_00210">
    <property type="entry name" value="EPSP_synth"/>
    <property type="match status" value="1"/>
</dbReference>
<evidence type="ECO:0000256" key="7">
    <source>
        <dbReference type="ARBA" id="ARBA00044633"/>
    </source>
</evidence>
<dbReference type="FunFam" id="3.65.10.10:FF:000005">
    <property type="entry name" value="3-phosphoshikimate 1-carboxyvinyltransferase"/>
    <property type="match status" value="1"/>
</dbReference>
<evidence type="ECO:0000256" key="8">
    <source>
        <dbReference type="HAMAP-Rule" id="MF_00210"/>
    </source>
</evidence>
<gene>
    <name evidence="8" type="primary">aroA</name>
    <name evidence="10" type="ORF">WH87_09290</name>
</gene>
<keyword evidence="4 8" id="KW-0028">Amino-acid biosynthesis</keyword>
<dbReference type="GO" id="GO:0009073">
    <property type="term" value="P:aromatic amino acid family biosynthetic process"/>
    <property type="evidence" value="ECO:0007669"/>
    <property type="project" value="UniProtKB-KW"/>
</dbReference>
<feature type="binding site" evidence="8">
    <location>
        <position position="354"/>
    </location>
    <ligand>
        <name>3-phosphoshikimate</name>
        <dbReference type="ChEBI" id="CHEBI:145989"/>
    </ligand>
</feature>
<dbReference type="InterPro" id="IPR006264">
    <property type="entry name" value="EPSP_synthase"/>
</dbReference>
<dbReference type="OrthoDB" id="9809920at2"/>
<feature type="binding site" evidence="8">
    <location>
        <position position="401"/>
    </location>
    <ligand>
        <name>phosphoenolpyruvate</name>
        <dbReference type="ChEBI" id="CHEBI:58702"/>
    </ligand>
</feature>
<dbReference type="NCBIfam" id="TIGR01356">
    <property type="entry name" value="aroA"/>
    <property type="match status" value="1"/>
</dbReference>
<dbReference type="UniPathway" id="UPA00053">
    <property type="reaction ID" value="UER00089"/>
</dbReference>
<dbReference type="PANTHER" id="PTHR21090">
    <property type="entry name" value="AROM/DEHYDROQUINATE SYNTHASE"/>
    <property type="match status" value="1"/>
</dbReference>
<evidence type="ECO:0000256" key="4">
    <source>
        <dbReference type="ARBA" id="ARBA00022605"/>
    </source>
</evidence>
<dbReference type="PROSITE" id="PS00104">
    <property type="entry name" value="EPSP_SYNTHASE_1"/>
    <property type="match status" value="1"/>
</dbReference>
<feature type="binding site" evidence="8">
    <location>
        <position position="358"/>
    </location>
    <ligand>
        <name>phosphoenolpyruvate</name>
        <dbReference type="ChEBI" id="CHEBI:58702"/>
    </ligand>
</feature>
<dbReference type="InterPro" id="IPR036968">
    <property type="entry name" value="Enolpyruvate_Tfrase_sf"/>
</dbReference>
<proteinExistence type="inferred from homology"/>
<comment type="catalytic activity">
    <reaction evidence="7">
        <text>3-phosphoshikimate + phosphoenolpyruvate = 5-O-(1-carboxyvinyl)-3-phosphoshikimate + phosphate</text>
        <dbReference type="Rhea" id="RHEA:21256"/>
        <dbReference type="ChEBI" id="CHEBI:43474"/>
        <dbReference type="ChEBI" id="CHEBI:57701"/>
        <dbReference type="ChEBI" id="CHEBI:58702"/>
        <dbReference type="ChEBI" id="CHEBI:145989"/>
        <dbReference type="EC" id="2.5.1.19"/>
    </reaction>
    <physiologicalReaction direction="left-to-right" evidence="7">
        <dbReference type="Rhea" id="RHEA:21257"/>
    </physiologicalReaction>
</comment>
<dbReference type="Gene3D" id="3.65.10.10">
    <property type="entry name" value="Enolpyruvate transferase domain"/>
    <property type="match status" value="2"/>
</dbReference>
<reference evidence="10 11" key="1">
    <citation type="submission" date="2015-03" db="EMBL/GenBank/DDBJ databases">
        <authorList>
            <person name="Lepp D."/>
            <person name="Hassan Y.I."/>
            <person name="Li X.-Z."/>
            <person name="Zhou T."/>
        </authorList>
    </citation>
    <scope>NUCLEOTIDE SEQUENCE [LARGE SCALE GENOMIC DNA]</scope>
    <source>
        <strain evidence="10 11">E84</strain>
    </source>
</reference>
<evidence type="ECO:0000256" key="6">
    <source>
        <dbReference type="ARBA" id="ARBA00023141"/>
    </source>
</evidence>
<comment type="similarity">
    <text evidence="2 8">Belongs to the EPSP synthase family.</text>
</comment>
<comment type="subunit">
    <text evidence="8">Monomer.</text>
</comment>
<feature type="binding site" evidence="8">
    <location>
        <position position="176"/>
    </location>
    <ligand>
        <name>phosphoenolpyruvate</name>
        <dbReference type="ChEBI" id="CHEBI:58702"/>
    </ligand>
</feature>
<evidence type="ECO:0000256" key="2">
    <source>
        <dbReference type="ARBA" id="ARBA00009948"/>
    </source>
</evidence>
<comment type="caution">
    <text evidence="8">Lacks conserved residue(s) required for the propagation of feature annotation.</text>
</comment>
<evidence type="ECO:0000259" key="9">
    <source>
        <dbReference type="Pfam" id="PF00275"/>
    </source>
</evidence>
<dbReference type="EC" id="2.5.1.19" evidence="8"/>
<organism evidence="10 11">
    <name type="scientific">Devosia epidermidihirudinis</name>
    <dbReference type="NCBI Taxonomy" id="1293439"/>
    <lineage>
        <taxon>Bacteria</taxon>
        <taxon>Pseudomonadati</taxon>
        <taxon>Pseudomonadota</taxon>
        <taxon>Alphaproteobacteria</taxon>
        <taxon>Hyphomicrobiales</taxon>
        <taxon>Devosiaceae</taxon>
        <taxon>Devosia</taxon>
    </lineage>
</organism>
<dbReference type="Pfam" id="PF00275">
    <property type="entry name" value="EPSP_synthase"/>
    <property type="match status" value="1"/>
</dbReference>
<dbReference type="RefSeq" id="WP_046139379.1">
    <property type="nucleotide sequence ID" value="NZ_LANJ01000016.1"/>
</dbReference>
<dbReference type="InterPro" id="IPR013792">
    <property type="entry name" value="RNA3'P_cycl/enolpyr_Trfase_a/b"/>
</dbReference>
<dbReference type="Proteomes" id="UP000033411">
    <property type="component" value="Unassembled WGS sequence"/>
</dbReference>
<keyword evidence="3 8" id="KW-0963">Cytoplasm</keyword>
<dbReference type="InterPro" id="IPR001986">
    <property type="entry name" value="Enolpyruvate_Tfrase_dom"/>
</dbReference>
<dbReference type="CDD" id="cd01556">
    <property type="entry name" value="EPSP_synthase"/>
    <property type="match status" value="1"/>
</dbReference>
<dbReference type="GO" id="GO:0003866">
    <property type="term" value="F:3-phosphoshikimate 1-carboxyvinyltransferase activity"/>
    <property type="evidence" value="ECO:0007669"/>
    <property type="project" value="UniProtKB-UniRule"/>
</dbReference>
<accession>A0A0F5QAV6</accession>
<evidence type="ECO:0000256" key="3">
    <source>
        <dbReference type="ARBA" id="ARBA00022490"/>
    </source>
</evidence>
<feature type="binding site" evidence="8">
    <location>
        <position position="176"/>
    </location>
    <ligand>
        <name>3-phosphoshikimate</name>
        <dbReference type="ChEBI" id="CHEBI:145989"/>
    </ligand>
</feature>